<evidence type="ECO:0000313" key="3">
    <source>
        <dbReference type="Proteomes" id="UP000009047"/>
    </source>
</evidence>
<keyword evidence="1" id="KW-0732">Signal</keyword>
<proteinExistence type="predicted"/>
<dbReference type="EMBL" id="CP002085">
    <property type="protein sequence ID" value="ADK84906.1"/>
    <property type="molecule type" value="Genomic_DNA"/>
</dbReference>
<evidence type="ECO:0000313" key="2">
    <source>
        <dbReference type="EMBL" id="ADK84906.1"/>
    </source>
</evidence>
<sequence length="147" mass="15202">MKYMKSYAAFASLALVALLTTAVWAGPGGGMGPGHGRGMAMAQLTPEQQAAFEKDRAAFLTETEGLRKEMAAKAIELRTLQAQANPDPAKVRALSDELVDLGAQVAKKHNAYMSKYPGMGAGCGMMGGMGGGHGRMGGGMGMGFCGR</sequence>
<name>E1QH63_DESB2</name>
<dbReference type="AlphaFoldDB" id="E1QH63"/>
<feature type="signal peptide" evidence="1">
    <location>
        <begin position="1"/>
        <end position="25"/>
    </location>
</feature>
<dbReference type="InterPro" id="IPR025961">
    <property type="entry name" value="Metal_resist"/>
</dbReference>
<dbReference type="Gene3D" id="1.20.120.1490">
    <property type="match status" value="1"/>
</dbReference>
<dbReference type="RefSeq" id="WP_013258359.1">
    <property type="nucleotide sequence ID" value="NC_014365.1"/>
</dbReference>
<dbReference type="OrthoDB" id="5460803at2"/>
<accession>E1QH63</accession>
<protein>
    <submittedName>
        <fullName evidence="2">Zinc resistance-associated protein</fullName>
    </submittedName>
</protein>
<keyword evidence="3" id="KW-1185">Reference proteome</keyword>
<dbReference type="Pfam" id="PF13801">
    <property type="entry name" value="Metal_resist"/>
    <property type="match status" value="1"/>
</dbReference>
<evidence type="ECO:0000256" key="1">
    <source>
        <dbReference type="SAM" id="SignalP"/>
    </source>
</evidence>
<feature type="chain" id="PRO_5003150172" evidence="1">
    <location>
        <begin position="26"/>
        <end position="147"/>
    </location>
</feature>
<reference evidence="2 3" key="1">
    <citation type="journal article" date="2010" name="Stand. Genomic Sci.">
        <title>Complete genome sequence of Desulfarculus baarsii type strain (2st14).</title>
        <authorList>
            <person name="Sun H."/>
            <person name="Spring S."/>
            <person name="Lapidus A."/>
            <person name="Davenport K."/>
            <person name="Del Rio T.G."/>
            <person name="Tice H."/>
            <person name="Nolan M."/>
            <person name="Copeland A."/>
            <person name="Cheng J.F."/>
            <person name="Lucas S."/>
            <person name="Tapia R."/>
            <person name="Goodwin L."/>
            <person name="Pitluck S."/>
            <person name="Ivanova N."/>
            <person name="Pagani I."/>
            <person name="Mavromatis K."/>
            <person name="Ovchinnikova G."/>
            <person name="Pati A."/>
            <person name="Chen A."/>
            <person name="Palaniappan K."/>
            <person name="Hauser L."/>
            <person name="Chang Y.J."/>
            <person name="Jeffries C.D."/>
            <person name="Detter J.C."/>
            <person name="Han C."/>
            <person name="Rohde M."/>
            <person name="Brambilla E."/>
            <person name="Goker M."/>
            <person name="Woyke T."/>
            <person name="Bristow J."/>
            <person name="Eisen J.A."/>
            <person name="Markowitz V."/>
            <person name="Hugenholtz P."/>
            <person name="Kyrpides N.C."/>
            <person name="Klenk H.P."/>
            <person name="Land M."/>
        </authorList>
    </citation>
    <scope>NUCLEOTIDE SEQUENCE [LARGE SCALE GENOMIC DNA]</scope>
    <source>
        <strain evidence="3">ATCC 33931 / DSM 2075 / LMG 7858 / VKM B-1802 / 2st14</strain>
    </source>
</reference>
<dbReference type="HOGENOM" id="CLU_1649427_0_0_7"/>
<organism evidence="2 3">
    <name type="scientific">Desulfarculus baarsii (strain ATCC 33931 / DSM 2075 / LMG 7858 / VKM B-1802 / 2st14)</name>
    <dbReference type="NCBI Taxonomy" id="644282"/>
    <lineage>
        <taxon>Bacteria</taxon>
        <taxon>Pseudomonadati</taxon>
        <taxon>Thermodesulfobacteriota</taxon>
        <taxon>Desulfarculia</taxon>
        <taxon>Desulfarculales</taxon>
        <taxon>Desulfarculaceae</taxon>
        <taxon>Desulfarculus</taxon>
    </lineage>
</organism>
<dbReference type="eggNOG" id="COG3678">
    <property type="taxonomic scope" value="Bacteria"/>
</dbReference>
<dbReference type="Proteomes" id="UP000009047">
    <property type="component" value="Chromosome"/>
</dbReference>
<dbReference type="STRING" id="644282.Deba_1538"/>
<gene>
    <name evidence="2" type="ordered locus">Deba_1538</name>
</gene>
<dbReference type="KEGG" id="dbr:Deba_1538"/>